<feature type="region of interest" description="Disordered" evidence="4">
    <location>
        <begin position="1024"/>
        <end position="1043"/>
    </location>
</feature>
<dbReference type="SUPFAM" id="SSF48452">
    <property type="entry name" value="TPR-like"/>
    <property type="match status" value="4"/>
</dbReference>
<comment type="caution">
    <text evidence="6">The sequence shown here is derived from an EMBL/GenBank/DDBJ whole genome shotgun (WGS) entry which is preliminary data.</text>
</comment>
<keyword evidence="2 3" id="KW-0802">TPR repeat</keyword>
<evidence type="ECO:0000256" key="1">
    <source>
        <dbReference type="ARBA" id="ARBA00022737"/>
    </source>
</evidence>
<evidence type="ECO:0000313" key="7">
    <source>
        <dbReference type="Proteomes" id="UP000753961"/>
    </source>
</evidence>
<keyword evidence="5" id="KW-0732">Signal</keyword>
<dbReference type="Pfam" id="PF13181">
    <property type="entry name" value="TPR_8"/>
    <property type="match status" value="2"/>
</dbReference>
<feature type="repeat" description="TPR" evidence="3">
    <location>
        <begin position="562"/>
        <end position="595"/>
    </location>
</feature>
<feature type="signal peptide" evidence="5">
    <location>
        <begin position="1"/>
        <end position="24"/>
    </location>
</feature>
<evidence type="ECO:0000256" key="4">
    <source>
        <dbReference type="SAM" id="MobiDB-lite"/>
    </source>
</evidence>
<sequence length="1043" mass="119855">MKVNFLRIFPLLTGLLLIAQSSFGQYSYKDQDEFKKYRQAVELYQKNNFAQVIPVIDEFLEENNKVYQSEFRNIRVHAELLKAQSTLYNEDPDGEEMLVNFIDKYQPDPQANEALYNLADYYFRSRKYDLAIKYYNRIGQGTLPADQAGEVAFKLGYSHFVKKEFEDAMEVFQSGKNVRGTYYHDLNYYYGMAAYFEGDYDTAIRSWQIAQQDKTYERLIPYYLTQIYFSNGDYQKLISYAVPYAKESGIQNQKEINHLIGQSYFELGDFKNAQPYLEEYESNSGTMRAEDFYQLAYVQYKNGDYEKAIPNFRELSNEKSDMGQTAMYYLAESYLQSGNKASARNAFYNVVQYPENMPLRENALFNYAKLSAELDYDIDAINAFSKFLATSKYYNEAQRYMADVLVNTNNYKKSIEILESINDLSPDLKTAYQKVTLRQANLDLKENKLDEALIHFNKSLKYAASIEMQAEAYFWIGEILNRKKNYPESEAALNKYLALAKANQSTHTQVNPAFASYIQGYNYIRSGEHQMAVKALQNSINEGRRISFQDPTDKKRLNDIMGDAYIRIGDNYFQMSRYNQASEWYQKAANEKVSGYDYALYQYAQILALQGNTSRQTTVLDRLVQEAPSSKYADIALLEKADALIQSNQMAQARNPLQVLVQKYKGKSELINKAYFKLGLIEYNLGNSDQALNYYRQILSNNPTSQESTNALAAIEEIYVIDRGNPDAYFQVLESIPGMKVGQRQKDSLQYSVAGSYYNNGEYEKAVTAFGEYLNRYPKGFYALDAYYNRAESNVLLKRFDAALSDYENVIQRGNSSYYRDAVRKAAIIAFNDQEDFTRALKYYALYETLVTDEEERFKAQVNALNSAFKIKDQAAILKFADKVKDNPLANDQQRSLAYFTLAKSKIQAGNSAEALRDLEFVVGHSNNEQTAESRFLIARILYENNNLTEAAVKVKEAYTQNGAYPQWVAKSLLLNARILIKQDDLFNAKAAVEAVIDNFPGDPEIIAEANALHAEIKDLEAKSSRIEKSPQNGELELDYGNQ</sequence>
<dbReference type="PANTHER" id="PTHR45586">
    <property type="entry name" value="TPR REPEAT-CONTAINING PROTEIN PA4667"/>
    <property type="match status" value="1"/>
</dbReference>
<dbReference type="Gene3D" id="1.25.40.10">
    <property type="entry name" value="Tetratricopeptide repeat domain"/>
    <property type="match status" value="7"/>
</dbReference>
<reference evidence="6" key="1">
    <citation type="submission" date="2021-06" db="EMBL/GenBank/DDBJ databases">
        <title>44 bacteria genomes isolated from Dapeng, Shenzhen.</title>
        <authorList>
            <person name="Zheng W."/>
            <person name="Yu S."/>
            <person name="Huang Y."/>
        </authorList>
    </citation>
    <scope>NUCLEOTIDE SEQUENCE</scope>
    <source>
        <strain evidence="6">DP5N28-2</strain>
    </source>
</reference>
<name>A0A953HL61_9BACT</name>
<dbReference type="AlphaFoldDB" id="A0A953HL61"/>
<dbReference type="InterPro" id="IPR019734">
    <property type="entry name" value="TPR_rpt"/>
</dbReference>
<dbReference type="Pfam" id="PF13174">
    <property type="entry name" value="TPR_6"/>
    <property type="match status" value="1"/>
</dbReference>
<evidence type="ECO:0000256" key="5">
    <source>
        <dbReference type="SAM" id="SignalP"/>
    </source>
</evidence>
<dbReference type="EMBL" id="JAHVHU010000004">
    <property type="protein sequence ID" value="MBY5957094.1"/>
    <property type="molecule type" value="Genomic_DNA"/>
</dbReference>
<dbReference type="SMART" id="SM00028">
    <property type="entry name" value="TPR"/>
    <property type="match status" value="15"/>
</dbReference>
<dbReference type="InterPro" id="IPR051012">
    <property type="entry name" value="CellSynth/LPSAsmb/PSIAsmb"/>
</dbReference>
<proteinExistence type="predicted"/>
<gene>
    <name evidence="6" type="ORF">KUV50_03030</name>
</gene>
<dbReference type="Proteomes" id="UP000753961">
    <property type="component" value="Unassembled WGS sequence"/>
</dbReference>
<accession>A0A953HL61</accession>
<evidence type="ECO:0000256" key="2">
    <source>
        <dbReference type="ARBA" id="ARBA00022803"/>
    </source>
</evidence>
<dbReference type="PROSITE" id="PS50005">
    <property type="entry name" value="TPR"/>
    <property type="match status" value="2"/>
</dbReference>
<feature type="chain" id="PRO_5036683178" evidence="5">
    <location>
        <begin position="25"/>
        <end position="1043"/>
    </location>
</feature>
<dbReference type="RefSeq" id="WP_222578618.1">
    <property type="nucleotide sequence ID" value="NZ_JAHVHU010000004.1"/>
</dbReference>
<keyword evidence="1" id="KW-0677">Repeat</keyword>
<evidence type="ECO:0000256" key="3">
    <source>
        <dbReference type="PROSITE-ProRule" id="PRU00339"/>
    </source>
</evidence>
<feature type="repeat" description="TPR" evidence="3">
    <location>
        <begin position="672"/>
        <end position="705"/>
    </location>
</feature>
<dbReference type="Pfam" id="PF13432">
    <property type="entry name" value="TPR_16"/>
    <property type="match status" value="5"/>
</dbReference>
<dbReference type="PANTHER" id="PTHR45586:SF1">
    <property type="entry name" value="LIPOPOLYSACCHARIDE ASSEMBLY PROTEIN B"/>
    <property type="match status" value="1"/>
</dbReference>
<dbReference type="PROSITE" id="PS50293">
    <property type="entry name" value="TPR_REGION"/>
    <property type="match status" value="1"/>
</dbReference>
<dbReference type="InterPro" id="IPR011990">
    <property type="entry name" value="TPR-like_helical_dom_sf"/>
</dbReference>
<organism evidence="6 7">
    <name type="scientific">Membranihabitans marinus</name>
    <dbReference type="NCBI Taxonomy" id="1227546"/>
    <lineage>
        <taxon>Bacteria</taxon>
        <taxon>Pseudomonadati</taxon>
        <taxon>Bacteroidota</taxon>
        <taxon>Saprospiria</taxon>
        <taxon>Saprospirales</taxon>
        <taxon>Saprospiraceae</taxon>
        <taxon>Membranihabitans</taxon>
    </lineage>
</organism>
<evidence type="ECO:0000313" key="6">
    <source>
        <dbReference type="EMBL" id="MBY5957094.1"/>
    </source>
</evidence>
<protein>
    <submittedName>
        <fullName evidence="6">Tetratricopeptide repeat protein</fullName>
    </submittedName>
</protein>
<keyword evidence="7" id="KW-1185">Reference proteome</keyword>